<dbReference type="PATRIC" id="fig|1341156.4.peg.3254"/>
<dbReference type="EMBL" id="JEOB01000001">
    <property type="protein sequence ID" value="EXM41037.1"/>
    <property type="molecule type" value="Genomic_DNA"/>
</dbReference>
<proteinExistence type="predicted"/>
<evidence type="ECO:0000313" key="2">
    <source>
        <dbReference type="EMBL" id="EXM38683.1"/>
    </source>
</evidence>
<evidence type="ECO:0000313" key="3">
    <source>
        <dbReference type="EMBL" id="EXM41037.1"/>
    </source>
</evidence>
<keyword evidence="1" id="KW-0732">Signal</keyword>
<gene>
    <name evidence="3" type="ORF">RASY3_03070</name>
    <name evidence="2" type="ORF">RASY3_18335</name>
</gene>
<feature type="chain" id="PRO_5014213844" evidence="1">
    <location>
        <begin position="23"/>
        <end position="168"/>
    </location>
</feature>
<dbReference type="Proteomes" id="UP000021369">
    <property type="component" value="Unassembled WGS sequence"/>
</dbReference>
<evidence type="ECO:0000256" key="1">
    <source>
        <dbReference type="SAM" id="SignalP"/>
    </source>
</evidence>
<reference evidence="2 4" key="1">
    <citation type="submission" date="2013-06" db="EMBL/GenBank/DDBJ databases">
        <title>Rumen cellulosomics: divergent fiber-degrading strategies revealed by comparative genome-wide analysis of six Ruminococcal strains.</title>
        <authorList>
            <person name="Dassa B."/>
            <person name="Borovok I."/>
            <person name="Lamed R."/>
            <person name="Flint H."/>
            <person name="Yeoman C.J."/>
            <person name="White B."/>
            <person name="Bayer E.A."/>
        </authorList>
    </citation>
    <scope>NUCLEOTIDE SEQUENCE [LARGE SCALE GENOMIC DNA]</scope>
    <source>
        <strain evidence="2 4">SY3</strain>
    </source>
</reference>
<feature type="signal peptide" evidence="1">
    <location>
        <begin position="1"/>
        <end position="22"/>
    </location>
</feature>
<dbReference type="AlphaFoldDB" id="A0A011VVR1"/>
<comment type="caution">
    <text evidence="2">The sequence shown here is derived from an EMBL/GenBank/DDBJ whole genome shotgun (WGS) entry which is preliminary data.</text>
</comment>
<accession>A0A011VVR1</accession>
<dbReference type="OrthoDB" id="1820734at2"/>
<name>A0A011VVR1_RUMAL</name>
<organism evidence="2 4">
    <name type="scientific">Ruminococcus albus SY3</name>
    <dbReference type="NCBI Taxonomy" id="1341156"/>
    <lineage>
        <taxon>Bacteria</taxon>
        <taxon>Bacillati</taxon>
        <taxon>Bacillota</taxon>
        <taxon>Clostridia</taxon>
        <taxon>Eubacteriales</taxon>
        <taxon>Oscillospiraceae</taxon>
        <taxon>Ruminococcus</taxon>
    </lineage>
</organism>
<evidence type="ECO:0000313" key="4">
    <source>
        <dbReference type="Proteomes" id="UP000021369"/>
    </source>
</evidence>
<keyword evidence="4" id="KW-1185">Reference proteome</keyword>
<protein>
    <submittedName>
        <fullName evidence="2">Uncharacterized protein</fullName>
    </submittedName>
</protein>
<dbReference type="EMBL" id="JEOB01000004">
    <property type="protein sequence ID" value="EXM38683.1"/>
    <property type="molecule type" value="Genomic_DNA"/>
</dbReference>
<dbReference type="RefSeq" id="WP_037284988.1">
    <property type="nucleotide sequence ID" value="NZ_JEOB01000001.1"/>
</dbReference>
<sequence length="168" mass="18120">MKKLINGLSALAILAMPVTAFAEPTTINETSDPQSANAVITTEIAPAYIVTIPLDTKVTFNTENTDFGTIELTKAQLDPGKAVKVSLVTDSKMENKADEEKTLAYTIFEGTSDAVTEKVFTSAEYTAVGDKTDLTINITAEDWQTAYAGEYSDTVTFNVEYTDAAPRT</sequence>